<evidence type="ECO:0000259" key="4">
    <source>
        <dbReference type="PROSITE" id="PS51995"/>
    </source>
</evidence>
<sequence length="233" mass="26707">MRKKALILTICLLSLTLLGSSNASEDGILLRDYPKASLLKESLYLNEKDTINEIVILPEEKFDEEKAAQMVSNIQKLPRSLLTKIQQNDIYLKLFVGKLIDNPTAAHLKGIIPRGYKSDKKWDEVPGIGGGNFVLVKVGHSEKGMGHGSVNLELHELAHSIDRIVFDKLRFDPLFLKIWSTEKYALFQNKTYLVTLPEEYFAEAFAMYYIDDENRQLLKKRAPKTYEYIKNLK</sequence>
<dbReference type="Pfam" id="PF07737">
    <property type="entry name" value="ATLF"/>
    <property type="match status" value="1"/>
</dbReference>
<feature type="domain" description="ATLF-like" evidence="4">
    <location>
        <begin position="48"/>
        <end position="233"/>
    </location>
</feature>
<dbReference type="EMBL" id="RXNT01000009">
    <property type="protein sequence ID" value="RTR31106.1"/>
    <property type="molecule type" value="Genomic_DNA"/>
</dbReference>
<evidence type="ECO:0000256" key="2">
    <source>
        <dbReference type="ARBA" id="ARBA00022525"/>
    </source>
</evidence>
<gene>
    <name evidence="5" type="ORF">EKG37_12500</name>
</gene>
<evidence type="ECO:0000313" key="6">
    <source>
        <dbReference type="Proteomes" id="UP000271374"/>
    </source>
</evidence>
<feature type="signal peptide" evidence="3">
    <location>
        <begin position="1"/>
        <end position="23"/>
    </location>
</feature>
<dbReference type="Gene3D" id="3.40.390.10">
    <property type="entry name" value="Collagenase (Catalytic Domain)"/>
    <property type="match status" value="1"/>
</dbReference>
<evidence type="ECO:0000256" key="3">
    <source>
        <dbReference type="SAM" id="SignalP"/>
    </source>
</evidence>
<dbReference type="SUPFAM" id="SSF55486">
    <property type="entry name" value="Metalloproteases ('zincins'), catalytic domain"/>
    <property type="match status" value="1"/>
</dbReference>
<keyword evidence="3" id="KW-0732">Signal</keyword>
<organism evidence="5 6">
    <name type="scientific">Bacillus yapensis</name>
    <dbReference type="NCBI Taxonomy" id="2492960"/>
    <lineage>
        <taxon>Bacteria</taxon>
        <taxon>Bacillati</taxon>
        <taxon>Bacillota</taxon>
        <taxon>Bacilli</taxon>
        <taxon>Bacillales</taxon>
        <taxon>Bacillaceae</taxon>
        <taxon>Bacillus</taxon>
    </lineage>
</organism>
<keyword evidence="2" id="KW-0964">Secreted</keyword>
<comment type="subcellular location">
    <subcellularLocation>
        <location evidence="1">Secreted</location>
    </subcellularLocation>
</comment>
<name>A0A3S0ITJ6_9BACI</name>
<dbReference type="AlphaFoldDB" id="A0A3S0ITJ6"/>
<evidence type="ECO:0000313" key="5">
    <source>
        <dbReference type="EMBL" id="RTR31106.1"/>
    </source>
</evidence>
<dbReference type="CDD" id="cd20183">
    <property type="entry name" value="M34_PPEP"/>
    <property type="match status" value="1"/>
</dbReference>
<dbReference type="Proteomes" id="UP000271374">
    <property type="component" value="Unassembled WGS sequence"/>
</dbReference>
<dbReference type="GO" id="GO:0008237">
    <property type="term" value="F:metallopeptidase activity"/>
    <property type="evidence" value="ECO:0007669"/>
    <property type="project" value="InterPro"/>
</dbReference>
<comment type="caution">
    <text evidence="5">The sequence shown here is derived from an EMBL/GenBank/DDBJ whole genome shotgun (WGS) entry which is preliminary data.</text>
</comment>
<dbReference type="GO" id="GO:0005576">
    <property type="term" value="C:extracellular region"/>
    <property type="evidence" value="ECO:0007669"/>
    <property type="project" value="UniProtKB-SubCell"/>
</dbReference>
<protein>
    <submittedName>
        <fullName evidence="5">Toxin</fullName>
    </submittedName>
</protein>
<feature type="chain" id="PRO_5018625623" evidence="3">
    <location>
        <begin position="24"/>
        <end position="233"/>
    </location>
</feature>
<dbReference type="PROSITE" id="PS51995">
    <property type="entry name" value="ATLF"/>
    <property type="match status" value="1"/>
</dbReference>
<evidence type="ECO:0000256" key="1">
    <source>
        <dbReference type="ARBA" id="ARBA00004613"/>
    </source>
</evidence>
<accession>A0A3S0ITJ6</accession>
<dbReference type="RefSeq" id="WP_126408995.1">
    <property type="nucleotide sequence ID" value="NZ_RXNT01000009.1"/>
</dbReference>
<keyword evidence="6" id="KW-1185">Reference proteome</keyword>
<dbReference type="InterPro" id="IPR014781">
    <property type="entry name" value="Anthrax_toxin_lethal/edema_N/C"/>
</dbReference>
<reference evidence="5 6" key="1">
    <citation type="submission" date="2018-12" db="EMBL/GenBank/DDBJ databases">
        <title>Bacillus yapensis draft genome sequence.</title>
        <authorList>
            <person name="Yu L."/>
            <person name="Xu X."/>
            <person name="Tang X."/>
        </authorList>
    </citation>
    <scope>NUCLEOTIDE SEQUENCE [LARGE SCALE GENOMIC DNA]</scope>
    <source>
        <strain evidence="5 6">XXST-01</strain>
    </source>
</reference>
<proteinExistence type="predicted"/>
<dbReference type="OrthoDB" id="2615003at2"/>
<dbReference type="InterPro" id="IPR024079">
    <property type="entry name" value="MetalloPept_cat_dom_sf"/>
</dbReference>
<dbReference type="InterPro" id="IPR047568">
    <property type="entry name" value="ATLF-like_dom"/>
</dbReference>